<name>A0AA90NJQ0_9GAMM</name>
<sequence>MNNKDFLVELGTEELPPKALKKLSLAFTGSILASLDLAEISYSGHQSFASPRRLALLIRELKTAQPDQTIERRGPAIEAAFDSQNNPTKAAEGFARSNGVCVDQLEPLKTEKGAYLVYRSIKQGTQTVSLLPKIIKQSISNLPTPKRMRWGARREEFVRPVHWLIMLYGNEIVNCEILGLKAGRESWGHRFHTNRTLTINQPSDYKKTLDVEGKVVSDFNERRNIIRKLVTAEAKKINNTAVICEDLLNEVTALVEWPVALSGQFDEAFLSVPAEALISSMKEHQKYFHVVDNKGVLQPFFITVSNIESKDPKQVILGNERVIRSRLTDAKFFFESDKKITLETQRERLKLIVFQAQLGSLFNKTERISTLAAWIVGQEKGNTEIAKRAGLLAKSDLVSSMVLEFPELQGIMGEYYAAYDGEKEETSKAINEHYMPRFSGDNLPSTSTSCALAIADKIDTIVGIFGIGQSPTGSKDPFGLRRSSIGVLRIIIDKKLNIDLTTLVEQATTGYKALCIKLPKANVNKTVVDYLLERFDSIYQEEGVSKEIINAVKELRPTRPLDFDYRIKAVCNFSKLSEAEALASANKRVSNMLSKSGGIFIPDIVDNTLLKEEEEINLVIQLFEKRKDILPLLELALYDKVMEILASLKEPIDVFFDKVLVNTEDEKIKLNRYAILKQLRNLFLHVADISLL</sequence>
<dbReference type="NCBIfam" id="TIGR00211">
    <property type="entry name" value="glyS"/>
    <property type="match status" value="1"/>
</dbReference>
<evidence type="ECO:0000256" key="1">
    <source>
        <dbReference type="ARBA" id="ARBA00004496"/>
    </source>
</evidence>
<keyword evidence="14" id="KW-1185">Reference proteome</keyword>
<keyword evidence="5 11" id="KW-0436">Ligase</keyword>
<comment type="similarity">
    <text evidence="2 11">Belongs to the class-II aminoacyl-tRNA synthetase family.</text>
</comment>
<evidence type="ECO:0000256" key="6">
    <source>
        <dbReference type="ARBA" id="ARBA00022741"/>
    </source>
</evidence>
<evidence type="ECO:0000313" key="13">
    <source>
        <dbReference type="EMBL" id="MDP0587963.1"/>
    </source>
</evidence>
<dbReference type="GO" id="GO:0005524">
    <property type="term" value="F:ATP binding"/>
    <property type="evidence" value="ECO:0007669"/>
    <property type="project" value="UniProtKB-UniRule"/>
</dbReference>
<evidence type="ECO:0000256" key="2">
    <source>
        <dbReference type="ARBA" id="ARBA00008226"/>
    </source>
</evidence>
<comment type="caution">
    <text evidence="13">The sequence shown here is derived from an EMBL/GenBank/DDBJ whole genome shotgun (WGS) entry which is preliminary data.</text>
</comment>
<evidence type="ECO:0000313" key="14">
    <source>
        <dbReference type="Proteomes" id="UP001178148"/>
    </source>
</evidence>
<evidence type="ECO:0000256" key="10">
    <source>
        <dbReference type="ARBA" id="ARBA00047937"/>
    </source>
</evidence>
<dbReference type="HAMAP" id="MF_00255">
    <property type="entry name" value="Gly_tRNA_synth_beta"/>
    <property type="match status" value="1"/>
</dbReference>
<proteinExistence type="inferred from homology"/>
<keyword evidence="9 11" id="KW-0030">Aminoacyl-tRNA synthetase</keyword>
<dbReference type="PROSITE" id="PS50861">
    <property type="entry name" value="AA_TRNA_LIGASE_II_GLYAB"/>
    <property type="match status" value="1"/>
</dbReference>
<dbReference type="GO" id="GO:0004814">
    <property type="term" value="F:arginine-tRNA ligase activity"/>
    <property type="evidence" value="ECO:0007669"/>
    <property type="project" value="InterPro"/>
</dbReference>
<evidence type="ECO:0000256" key="3">
    <source>
        <dbReference type="ARBA" id="ARBA00011209"/>
    </source>
</evidence>
<protein>
    <recommendedName>
        <fullName evidence="11">Glycine--tRNA ligase beta subunit</fullName>
        <ecNumber evidence="11">6.1.1.14</ecNumber>
    </recommendedName>
    <alternativeName>
        <fullName evidence="11">Glycyl-tRNA synthetase beta subunit</fullName>
        <shortName evidence="11">GlyRS</shortName>
    </alternativeName>
</protein>
<dbReference type="Pfam" id="PF05746">
    <property type="entry name" value="DALR_1"/>
    <property type="match status" value="1"/>
</dbReference>
<dbReference type="Proteomes" id="UP001178148">
    <property type="component" value="Unassembled WGS sequence"/>
</dbReference>
<dbReference type="GO" id="GO:0004820">
    <property type="term" value="F:glycine-tRNA ligase activity"/>
    <property type="evidence" value="ECO:0007669"/>
    <property type="project" value="UniProtKB-UniRule"/>
</dbReference>
<keyword evidence="7 11" id="KW-0067">ATP-binding</keyword>
<dbReference type="SUPFAM" id="SSF109604">
    <property type="entry name" value="HD-domain/PDEase-like"/>
    <property type="match status" value="1"/>
</dbReference>
<evidence type="ECO:0000256" key="9">
    <source>
        <dbReference type="ARBA" id="ARBA00023146"/>
    </source>
</evidence>
<dbReference type="PANTHER" id="PTHR30075">
    <property type="entry name" value="GLYCYL-TRNA SYNTHETASE"/>
    <property type="match status" value="1"/>
</dbReference>
<dbReference type="Pfam" id="PF02092">
    <property type="entry name" value="tRNA_synt_2f"/>
    <property type="match status" value="1"/>
</dbReference>
<dbReference type="InterPro" id="IPR008909">
    <property type="entry name" value="DALR_anticod-bd"/>
</dbReference>
<keyword evidence="6 11" id="KW-0547">Nucleotide-binding</keyword>
<keyword evidence="4 11" id="KW-0963">Cytoplasm</keyword>
<dbReference type="EMBL" id="JASXSV010000002">
    <property type="protein sequence ID" value="MDP0587963.1"/>
    <property type="molecule type" value="Genomic_DNA"/>
</dbReference>
<dbReference type="AlphaFoldDB" id="A0AA90NJQ0"/>
<reference evidence="13 14" key="1">
    <citation type="journal article" date="2023" name="bioRxiv">
        <title>An intranuclear bacterial parasite of deep-sea mussels expresses apoptosis inhibitors acquired from its host.</title>
        <authorList>
            <person name="Gonzalez Porras M.A."/>
            <person name="Assie A."/>
            <person name="Tietjen M."/>
            <person name="Violette M."/>
            <person name="Kleiner M."/>
            <person name="Gruber-Vodicka H."/>
            <person name="Dubilier N."/>
            <person name="Leisch N."/>
        </authorList>
    </citation>
    <scope>NUCLEOTIDE SEQUENCE [LARGE SCALE GENOMIC DNA]</scope>
    <source>
        <strain evidence="13">IAP13</strain>
    </source>
</reference>
<evidence type="ECO:0000259" key="12">
    <source>
        <dbReference type="Pfam" id="PF05746"/>
    </source>
</evidence>
<dbReference type="EC" id="6.1.1.14" evidence="11"/>
<evidence type="ECO:0000256" key="8">
    <source>
        <dbReference type="ARBA" id="ARBA00022917"/>
    </source>
</evidence>
<organism evidence="13 14">
    <name type="scientific">Candidatus Endonucleibacter bathymodioli</name>
    <dbReference type="NCBI Taxonomy" id="539814"/>
    <lineage>
        <taxon>Bacteria</taxon>
        <taxon>Pseudomonadati</taxon>
        <taxon>Pseudomonadota</taxon>
        <taxon>Gammaproteobacteria</taxon>
        <taxon>Oceanospirillales</taxon>
        <taxon>Endozoicomonadaceae</taxon>
        <taxon>Candidatus Endonucleibacter</taxon>
    </lineage>
</organism>
<gene>
    <name evidence="11 13" type="primary">glyS</name>
    <name evidence="13" type="ORF">QS748_01640</name>
</gene>
<keyword evidence="8 11" id="KW-0648">Protein biosynthesis</keyword>
<accession>A0AA90NJQ0</accession>
<evidence type="ECO:0000256" key="11">
    <source>
        <dbReference type="HAMAP-Rule" id="MF_00255"/>
    </source>
</evidence>
<dbReference type="InterPro" id="IPR015944">
    <property type="entry name" value="Gly-tRNA-synth_bsu"/>
</dbReference>
<dbReference type="InterPro" id="IPR006194">
    <property type="entry name" value="Gly-tRNA-synth_heterodimer"/>
</dbReference>
<comment type="subunit">
    <text evidence="3 11">Tetramer of two alpha and two beta subunits.</text>
</comment>
<comment type="subcellular location">
    <subcellularLocation>
        <location evidence="1 11">Cytoplasm</location>
    </subcellularLocation>
</comment>
<evidence type="ECO:0000256" key="5">
    <source>
        <dbReference type="ARBA" id="ARBA00022598"/>
    </source>
</evidence>
<comment type="catalytic activity">
    <reaction evidence="10 11">
        <text>tRNA(Gly) + glycine + ATP = glycyl-tRNA(Gly) + AMP + diphosphate</text>
        <dbReference type="Rhea" id="RHEA:16013"/>
        <dbReference type="Rhea" id="RHEA-COMP:9664"/>
        <dbReference type="Rhea" id="RHEA-COMP:9683"/>
        <dbReference type="ChEBI" id="CHEBI:30616"/>
        <dbReference type="ChEBI" id="CHEBI:33019"/>
        <dbReference type="ChEBI" id="CHEBI:57305"/>
        <dbReference type="ChEBI" id="CHEBI:78442"/>
        <dbReference type="ChEBI" id="CHEBI:78522"/>
        <dbReference type="ChEBI" id="CHEBI:456215"/>
        <dbReference type="EC" id="6.1.1.14"/>
    </reaction>
</comment>
<dbReference type="GO" id="GO:0005829">
    <property type="term" value="C:cytosol"/>
    <property type="evidence" value="ECO:0007669"/>
    <property type="project" value="TreeGrafter"/>
</dbReference>
<dbReference type="PANTHER" id="PTHR30075:SF2">
    <property type="entry name" value="GLYCINE--TRNA LIGASE, CHLOROPLASTIC_MITOCHONDRIAL 2"/>
    <property type="match status" value="1"/>
</dbReference>
<feature type="domain" description="DALR anticodon binding" evidence="12">
    <location>
        <begin position="585"/>
        <end position="683"/>
    </location>
</feature>
<dbReference type="GO" id="GO:0006420">
    <property type="term" value="P:arginyl-tRNA aminoacylation"/>
    <property type="evidence" value="ECO:0007669"/>
    <property type="project" value="InterPro"/>
</dbReference>
<dbReference type="GO" id="GO:0006426">
    <property type="term" value="P:glycyl-tRNA aminoacylation"/>
    <property type="evidence" value="ECO:0007669"/>
    <property type="project" value="UniProtKB-UniRule"/>
</dbReference>
<evidence type="ECO:0000256" key="7">
    <source>
        <dbReference type="ARBA" id="ARBA00022840"/>
    </source>
</evidence>
<dbReference type="PRINTS" id="PR01045">
    <property type="entry name" value="TRNASYNTHGB"/>
</dbReference>
<evidence type="ECO:0000256" key="4">
    <source>
        <dbReference type="ARBA" id="ARBA00022490"/>
    </source>
</evidence>